<comment type="caution">
    <text evidence="1">The sequence shown here is derived from an EMBL/GenBank/DDBJ whole genome shotgun (WGS) entry which is preliminary data.</text>
</comment>
<reference evidence="1 2" key="1">
    <citation type="submission" date="2016-12" db="EMBL/GenBank/DDBJ databases">
        <title>Draft genome sequence of Fusarium oxysporum causing rot on Narcissus.</title>
        <authorList>
            <person name="Armitage A.D."/>
            <person name="Taylor A."/>
            <person name="Clarkson J.P."/>
            <person name="Harrison R.J."/>
            <person name="Jackson A.C."/>
        </authorList>
    </citation>
    <scope>NUCLEOTIDE SEQUENCE [LARGE SCALE GENOMIC DNA]</scope>
    <source>
        <strain evidence="1 2">N139</strain>
    </source>
</reference>
<organism evidence="1 2">
    <name type="scientific">Fusarium oxysporum f. sp. narcissi</name>
    <dbReference type="NCBI Taxonomy" id="451672"/>
    <lineage>
        <taxon>Eukaryota</taxon>
        <taxon>Fungi</taxon>
        <taxon>Dikarya</taxon>
        <taxon>Ascomycota</taxon>
        <taxon>Pezizomycotina</taxon>
        <taxon>Sordariomycetes</taxon>
        <taxon>Hypocreomycetidae</taxon>
        <taxon>Hypocreales</taxon>
        <taxon>Nectriaceae</taxon>
        <taxon>Fusarium</taxon>
        <taxon>Fusarium oxysporum species complex</taxon>
    </lineage>
</organism>
<name>A0A4Q2V126_FUSOX</name>
<evidence type="ECO:0000313" key="2">
    <source>
        <dbReference type="Proteomes" id="UP000290540"/>
    </source>
</evidence>
<sequence length="37" mass="4042">MPKYGEPRSAAAVDSIAKLGTSRLVYSSFHIFLSLVE</sequence>
<accession>A0A4Q2V126</accession>
<protein>
    <submittedName>
        <fullName evidence="1">Uncharacterized protein</fullName>
    </submittedName>
</protein>
<dbReference type="EMBL" id="MQTW01000409">
    <property type="protein sequence ID" value="RYC80244.1"/>
    <property type="molecule type" value="Genomic_DNA"/>
</dbReference>
<dbReference type="AlphaFoldDB" id="A0A4Q2V126"/>
<dbReference type="Proteomes" id="UP000290540">
    <property type="component" value="Unassembled WGS sequence"/>
</dbReference>
<gene>
    <name evidence="1" type="ORF">BFJ63_vAg16877</name>
</gene>
<proteinExistence type="predicted"/>
<evidence type="ECO:0000313" key="1">
    <source>
        <dbReference type="EMBL" id="RYC80244.1"/>
    </source>
</evidence>